<feature type="compositionally biased region" description="Basic and acidic residues" evidence="1">
    <location>
        <begin position="199"/>
        <end position="209"/>
    </location>
</feature>
<reference evidence="2 3" key="1">
    <citation type="submission" date="2024-02" db="EMBL/GenBank/DDBJ databases">
        <title>A draft genome for the cacao thread blight pathogen Marasmius crinis-equi.</title>
        <authorList>
            <person name="Cohen S.P."/>
            <person name="Baruah I.K."/>
            <person name="Amoako-Attah I."/>
            <person name="Bukari Y."/>
            <person name="Meinhardt L.W."/>
            <person name="Bailey B.A."/>
        </authorList>
    </citation>
    <scope>NUCLEOTIDE SEQUENCE [LARGE SCALE GENOMIC DNA]</scope>
    <source>
        <strain evidence="2 3">GH-76</strain>
    </source>
</reference>
<name>A0ABR3FML9_9AGAR</name>
<evidence type="ECO:0000256" key="1">
    <source>
        <dbReference type="SAM" id="MobiDB-lite"/>
    </source>
</evidence>
<comment type="caution">
    <text evidence="2">The sequence shown here is derived from an EMBL/GenBank/DDBJ whole genome shotgun (WGS) entry which is preliminary data.</text>
</comment>
<sequence>MGCQPKPWPATTRGTVPTTSYPKLLTLPANILCTPVTRSGEVLTPHVGPLSRPRYYSMPLHSTHDIPTSPTPLQCRAVFKGQPTAHFPLSKTPQDRFTPPIGPRLGILPHAAYPHPNSPSTMPIVETSSKPRRSIRIASQNLVEKRFSVQGMVLKSDPHTSARQSTNRLKTQLEDLVFVIPESVFEETRNVVPDLGESDPEKECDDERD</sequence>
<gene>
    <name evidence="2" type="ORF">V5O48_005299</name>
</gene>
<accession>A0ABR3FML9</accession>
<dbReference type="EMBL" id="JBAHYK010000208">
    <property type="protein sequence ID" value="KAL0576672.1"/>
    <property type="molecule type" value="Genomic_DNA"/>
</dbReference>
<evidence type="ECO:0000313" key="3">
    <source>
        <dbReference type="Proteomes" id="UP001465976"/>
    </source>
</evidence>
<feature type="region of interest" description="Disordered" evidence="1">
    <location>
        <begin position="1"/>
        <end position="20"/>
    </location>
</feature>
<proteinExistence type="predicted"/>
<keyword evidence="3" id="KW-1185">Reference proteome</keyword>
<protein>
    <submittedName>
        <fullName evidence="2">Uncharacterized protein</fullName>
    </submittedName>
</protein>
<feature type="region of interest" description="Disordered" evidence="1">
    <location>
        <begin position="190"/>
        <end position="209"/>
    </location>
</feature>
<organism evidence="2 3">
    <name type="scientific">Marasmius crinis-equi</name>
    <dbReference type="NCBI Taxonomy" id="585013"/>
    <lineage>
        <taxon>Eukaryota</taxon>
        <taxon>Fungi</taxon>
        <taxon>Dikarya</taxon>
        <taxon>Basidiomycota</taxon>
        <taxon>Agaricomycotina</taxon>
        <taxon>Agaricomycetes</taxon>
        <taxon>Agaricomycetidae</taxon>
        <taxon>Agaricales</taxon>
        <taxon>Marasmiineae</taxon>
        <taxon>Marasmiaceae</taxon>
        <taxon>Marasmius</taxon>
    </lineage>
</organism>
<evidence type="ECO:0000313" key="2">
    <source>
        <dbReference type="EMBL" id="KAL0576672.1"/>
    </source>
</evidence>
<dbReference type="Proteomes" id="UP001465976">
    <property type="component" value="Unassembled WGS sequence"/>
</dbReference>